<accession>A0A1C4FFR8</accession>
<dbReference type="RefSeq" id="WP_244153157.1">
    <property type="nucleotide sequence ID" value="NZ_FMBC01000036.1"/>
</dbReference>
<name>A0A1C4FFR8_9ENTR</name>
<evidence type="ECO:0000313" key="2">
    <source>
        <dbReference type="Proteomes" id="UP000198515"/>
    </source>
</evidence>
<proteinExistence type="predicted"/>
<sequence>MHESERKLPNNYREIPLPFNRSQMYVITSSKTPGDGTVPVESLGTICRNSEIKSVLATGVDHQGAYDVSSLKDIKDRPALQFTLRAIVKMVQEIPIP</sequence>
<protein>
    <submittedName>
        <fullName evidence="1">Uncharacterized protein</fullName>
    </submittedName>
</protein>
<reference evidence="2" key="1">
    <citation type="submission" date="2016-08" db="EMBL/GenBank/DDBJ databases">
        <authorList>
            <person name="Varghese N."/>
            <person name="Submissions Spin"/>
        </authorList>
    </citation>
    <scope>NUCLEOTIDE SEQUENCE [LARGE SCALE GENOMIC DNA]</scope>
    <source>
        <strain evidence="2">REICA_142</strain>
    </source>
</reference>
<dbReference type="AlphaFoldDB" id="A0A1C4FFR8"/>
<organism evidence="1 2">
    <name type="scientific">Kosakonia oryziphila</name>
    <dbReference type="NCBI Taxonomy" id="1005667"/>
    <lineage>
        <taxon>Bacteria</taxon>
        <taxon>Pseudomonadati</taxon>
        <taxon>Pseudomonadota</taxon>
        <taxon>Gammaproteobacteria</taxon>
        <taxon>Enterobacterales</taxon>
        <taxon>Enterobacteriaceae</taxon>
        <taxon>Kosakonia</taxon>
    </lineage>
</organism>
<dbReference type="EMBL" id="FMBC01000036">
    <property type="protein sequence ID" value="SCC54760.1"/>
    <property type="molecule type" value="Genomic_DNA"/>
</dbReference>
<evidence type="ECO:0000313" key="1">
    <source>
        <dbReference type="EMBL" id="SCC54760.1"/>
    </source>
</evidence>
<dbReference type="Proteomes" id="UP000198515">
    <property type="component" value="Unassembled WGS sequence"/>
</dbReference>
<gene>
    <name evidence="1" type="ORF">GA0061070_10364</name>
</gene>
<keyword evidence="2" id="KW-1185">Reference proteome</keyword>